<dbReference type="EMBL" id="VSSQ01032621">
    <property type="protein sequence ID" value="MPM83934.1"/>
    <property type="molecule type" value="Genomic_DNA"/>
</dbReference>
<evidence type="ECO:0000313" key="1">
    <source>
        <dbReference type="EMBL" id="MPM83934.1"/>
    </source>
</evidence>
<comment type="caution">
    <text evidence="1">The sequence shown here is derived from an EMBL/GenBank/DDBJ whole genome shotgun (WGS) entry which is preliminary data.</text>
</comment>
<reference evidence="1" key="1">
    <citation type="submission" date="2019-08" db="EMBL/GenBank/DDBJ databases">
        <authorList>
            <person name="Kucharzyk K."/>
            <person name="Murdoch R.W."/>
            <person name="Higgins S."/>
            <person name="Loffler F."/>
        </authorList>
    </citation>
    <scope>NUCLEOTIDE SEQUENCE</scope>
</reference>
<sequence length="72" mass="8268">MLFDLIISLQQSRIDRPSKGLEVLVVLLKLVRTRQPLFLTLHAQGVIFLLCLARGTDGCLIFLRRLFNFAKQ</sequence>
<name>A0A645D3Q5_9ZZZZ</name>
<proteinExistence type="predicted"/>
<organism evidence="1">
    <name type="scientific">bioreactor metagenome</name>
    <dbReference type="NCBI Taxonomy" id="1076179"/>
    <lineage>
        <taxon>unclassified sequences</taxon>
        <taxon>metagenomes</taxon>
        <taxon>ecological metagenomes</taxon>
    </lineage>
</organism>
<dbReference type="AlphaFoldDB" id="A0A645D3Q5"/>
<protein>
    <submittedName>
        <fullName evidence="1">Uncharacterized protein</fullName>
    </submittedName>
</protein>
<gene>
    <name evidence="1" type="ORF">SDC9_131004</name>
</gene>
<accession>A0A645D3Q5</accession>